<evidence type="ECO:0000313" key="13">
    <source>
        <dbReference type="Proteomes" id="UP000437068"/>
    </source>
</evidence>
<organism evidence="7 14">
    <name type="scientific">Phytophthora fragariae</name>
    <dbReference type="NCBI Taxonomy" id="53985"/>
    <lineage>
        <taxon>Eukaryota</taxon>
        <taxon>Sar</taxon>
        <taxon>Stramenopiles</taxon>
        <taxon>Oomycota</taxon>
        <taxon>Peronosporomycetes</taxon>
        <taxon>Peronosporales</taxon>
        <taxon>Peronosporaceae</taxon>
        <taxon>Phytophthora</taxon>
    </lineage>
</organism>
<evidence type="ECO:0000313" key="19">
    <source>
        <dbReference type="Proteomes" id="UP000486351"/>
    </source>
</evidence>
<dbReference type="Proteomes" id="UP000440367">
    <property type="component" value="Unassembled WGS sequence"/>
</dbReference>
<dbReference type="EMBL" id="QXGF01000075">
    <property type="protein sequence ID" value="KAE8947609.1"/>
    <property type="molecule type" value="Genomic_DNA"/>
</dbReference>
<dbReference type="Proteomes" id="UP000486351">
    <property type="component" value="Unassembled WGS sequence"/>
</dbReference>
<dbReference type="Proteomes" id="UP000460718">
    <property type="component" value="Unassembled WGS sequence"/>
</dbReference>
<sequence>MRAHLRTHFGMLGDRKQYVCLMAGWEKDLLSNLMAHFSAVHDEIKTMRFASNLR</sequence>
<name>A0A6A3YR00_9STRA</name>
<dbReference type="EMBL" id="QXFW01001992">
    <property type="protein sequence ID" value="KAE8983319.1"/>
    <property type="molecule type" value="Genomic_DNA"/>
</dbReference>
<evidence type="ECO:0000313" key="16">
    <source>
        <dbReference type="Proteomes" id="UP000441208"/>
    </source>
</evidence>
<evidence type="ECO:0000313" key="20">
    <source>
        <dbReference type="Proteomes" id="UP000488956"/>
    </source>
</evidence>
<dbReference type="EMBL" id="QXFY01000728">
    <property type="protein sequence ID" value="KAE9336984.1"/>
    <property type="molecule type" value="Genomic_DNA"/>
</dbReference>
<evidence type="ECO:0000313" key="8">
    <source>
        <dbReference type="EMBL" id="KAE9224485.1"/>
    </source>
</evidence>
<evidence type="ECO:0000313" key="17">
    <source>
        <dbReference type="Proteomes" id="UP000460718"/>
    </source>
</evidence>
<dbReference type="EMBL" id="QXGB01000605">
    <property type="protein sequence ID" value="KAE9209329.1"/>
    <property type="molecule type" value="Genomic_DNA"/>
</dbReference>
<evidence type="ECO:0000313" key="1">
    <source>
        <dbReference type="EMBL" id="KAE8947609.1"/>
    </source>
</evidence>
<dbReference type="AlphaFoldDB" id="A0A6A3YR00"/>
<keyword evidence="12" id="KW-1185">Reference proteome</keyword>
<dbReference type="Proteomes" id="UP000429523">
    <property type="component" value="Unassembled WGS sequence"/>
</dbReference>
<dbReference type="Proteomes" id="UP000437068">
    <property type="component" value="Unassembled WGS sequence"/>
</dbReference>
<evidence type="ECO:0000313" key="7">
    <source>
        <dbReference type="EMBL" id="KAE9223056.1"/>
    </source>
</evidence>
<dbReference type="EMBL" id="QXFZ01000781">
    <property type="protein sequence ID" value="KAE9104994.1"/>
    <property type="molecule type" value="Genomic_DNA"/>
</dbReference>
<evidence type="ECO:0000313" key="14">
    <source>
        <dbReference type="Proteomes" id="UP000440367"/>
    </source>
</evidence>
<evidence type="ECO:0000313" key="2">
    <source>
        <dbReference type="EMBL" id="KAE8983319.1"/>
    </source>
</evidence>
<evidence type="ECO:0000313" key="10">
    <source>
        <dbReference type="EMBL" id="KAE9336984.1"/>
    </source>
</evidence>
<evidence type="ECO:0000313" key="3">
    <source>
        <dbReference type="EMBL" id="KAE9104994.1"/>
    </source>
</evidence>
<dbReference type="EMBL" id="QXFX01000762">
    <property type="protein sequence ID" value="KAE9105061.1"/>
    <property type="molecule type" value="Genomic_DNA"/>
</dbReference>
<dbReference type="Proteomes" id="UP000441208">
    <property type="component" value="Unassembled WGS sequence"/>
</dbReference>
<comment type="caution">
    <text evidence="7">The sequence shown here is derived from an EMBL/GenBank/DDBJ whole genome shotgun (WGS) entry which is preliminary data.</text>
</comment>
<dbReference type="EMBL" id="QXGC01000689">
    <property type="protein sequence ID" value="KAE9224485.1"/>
    <property type="molecule type" value="Genomic_DNA"/>
</dbReference>
<dbReference type="Proteomes" id="UP000440732">
    <property type="component" value="Unassembled WGS sequence"/>
</dbReference>
<evidence type="ECO:0000313" key="9">
    <source>
        <dbReference type="EMBL" id="KAE9266541.1"/>
    </source>
</evidence>
<evidence type="ECO:0000313" key="11">
    <source>
        <dbReference type="Proteomes" id="UP000429523"/>
    </source>
</evidence>
<accession>A0A6A3YR00</accession>
<dbReference type="Proteomes" id="UP000433483">
    <property type="component" value="Unassembled WGS sequence"/>
</dbReference>
<dbReference type="OrthoDB" id="10303761at2759"/>
<evidence type="ECO:0000313" key="12">
    <source>
        <dbReference type="Proteomes" id="UP000433483"/>
    </source>
</evidence>
<dbReference type="EMBL" id="QXGA01000720">
    <property type="protein sequence ID" value="KAE9142237.1"/>
    <property type="molecule type" value="Genomic_DNA"/>
</dbReference>
<gene>
    <name evidence="9" type="ORF">PF001_g30437</name>
    <name evidence="7" type="ORF">PF002_g15079</name>
    <name evidence="8" type="ORF">PF004_g12200</name>
    <name evidence="6" type="ORF">PF005_g11865</name>
    <name evidence="5" type="ORF">PF006_g12632</name>
    <name evidence="3" type="ORF">PF007_g13851</name>
    <name evidence="10" type="ORF">PF008_g12756</name>
    <name evidence="1" type="ORF">PF009_g2784</name>
    <name evidence="4" type="ORF">PF010_g13154</name>
    <name evidence="2" type="ORF">PF011_g21238</name>
</gene>
<proteinExistence type="predicted"/>
<evidence type="ECO:0000313" key="5">
    <source>
        <dbReference type="EMBL" id="KAE9142237.1"/>
    </source>
</evidence>
<dbReference type="EMBL" id="QXGE01005816">
    <property type="protein sequence ID" value="KAE9266541.1"/>
    <property type="molecule type" value="Genomic_DNA"/>
</dbReference>
<evidence type="ECO:0000313" key="4">
    <source>
        <dbReference type="EMBL" id="KAE9105061.1"/>
    </source>
</evidence>
<dbReference type="Proteomes" id="UP000476176">
    <property type="component" value="Unassembled WGS sequence"/>
</dbReference>
<reference evidence="11 12" key="1">
    <citation type="submission" date="2018-08" db="EMBL/GenBank/DDBJ databases">
        <title>Genomic investigation of the strawberry pathogen Phytophthora fragariae indicates pathogenicity is determined by transcriptional variation in three key races.</title>
        <authorList>
            <person name="Adams T.M."/>
            <person name="Armitage A.D."/>
            <person name="Sobczyk M.K."/>
            <person name="Bates H.J."/>
            <person name="Dunwell J.M."/>
            <person name="Nellist C.F."/>
            <person name="Harrison R.J."/>
        </authorList>
    </citation>
    <scope>NUCLEOTIDE SEQUENCE [LARGE SCALE GENOMIC DNA]</scope>
    <source>
        <strain evidence="9 13">A4</strain>
        <strain evidence="7 14">BC-1</strain>
        <strain evidence="8 18">BC-23</strain>
        <strain evidence="6 12">NOV-27</strain>
        <strain evidence="5 15">NOV-5</strain>
        <strain evidence="3 16">NOV-71</strain>
        <strain evidence="10 19">NOV-77</strain>
        <strain evidence="1 11">NOV-9</strain>
        <strain evidence="4 20">ONT-3</strain>
        <strain evidence="2 17">SCRP245</strain>
    </source>
</reference>
<protein>
    <submittedName>
        <fullName evidence="7">Uncharacterized protein</fullName>
    </submittedName>
</protein>
<dbReference type="Proteomes" id="UP000488956">
    <property type="component" value="Unassembled WGS sequence"/>
</dbReference>
<evidence type="ECO:0000313" key="15">
    <source>
        <dbReference type="Proteomes" id="UP000440732"/>
    </source>
</evidence>
<evidence type="ECO:0000313" key="6">
    <source>
        <dbReference type="EMBL" id="KAE9209329.1"/>
    </source>
</evidence>
<dbReference type="EMBL" id="QXGD01000832">
    <property type="protein sequence ID" value="KAE9223056.1"/>
    <property type="molecule type" value="Genomic_DNA"/>
</dbReference>
<evidence type="ECO:0000313" key="18">
    <source>
        <dbReference type="Proteomes" id="UP000476176"/>
    </source>
</evidence>